<organism evidence="1 2">
    <name type="scientific">Romanomermis culicivorax</name>
    <name type="common">Nematode worm</name>
    <dbReference type="NCBI Taxonomy" id="13658"/>
    <lineage>
        <taxon>Eukaryota</taxon>
        <taxon>Metazoa</taxon>
        <taxon>Ecdysozoa</taxon>
        <taxon>Nematoda</taxon>
        <taxon>Enoplea</taxon>
        <taxon>Dorylaimia</taxon>
        <taxon>Mermithida</taxon>
        <taxon>Mermithoidea</taxon>
        <taxon>Mermithidae</taxon>
        <taxon>Romanomermis</taxon>
    </lineage>
</organism>
<sequence>MKPKPIDLETLMSNNLSNLEAQQEEDIIGTLSDIDEEALLGKTSKQISPKVEEFWECNVDKTVENRVIHQNDFTMDHPFCQVGIPECAQKRSVSLIGRIHMRMVDLD</sequence>
<dbReference type="WBParaSite" id="nRc.2.0.1.t31901-RA">
    <property type="protein sequence ID" value="nRc.2.0.1.t31901-RA"/>
    <property type="gene ID" value="nRc.2.0.1.g31901"/>
</dbReference>
<protein>
    <submittedName>
        <fullName evidence="2">Uncharacterized protein</fullName>
    </submittedName>
</protein>
<keyword evidence="1" id="KW-1185">Reference proteome</keyword>
<accession>A0A915JZH1</accession>
<name>A0A915JZH1_ROMCU</name>
<dbReference type="Proteomes" id="UP000887565">
    <property type="component" value="Unplaced"/>
</dbReference>
<proteinExistence type="predicted"/>
<reference evidence="2" key="1">
    <citation type="submission" date="2022-11" db="UniProtKB">
        <authorList>
            <consortium name="WormBaseParasite"/>
        </authorList>
    </citation>
    <scope>IDENTIFICATION</scope>
</reference>
<evidence type="ECO:0000313" key="1">
    <source>
        <dbReference type="Proteomes" id="UP000887565"/>
    </source>
</evidence>
<dbReference type="AlphaFoldDB" id="A0A915JZH1"/>
<evidence type="ECO:0000313" key="2">
    <source>
        <dbReference type="WBParaSite" id="nRc.2.0.1.t31901-RA"/>
    </source>
</evidence>